<evidence type="ECO:0000256" key="4">
    <source>
        <dbReference type="ARBA" id="ARBA00022771"/>
    </source>
</evidence>
<dbReference type="GO" id="GO:0005634">
    <property type="term" value="C:nucleus"/>
    <property type="evidence" value="ECO:0007669"/>
    <property type="project" value="UniProtKB-SubCell"/>
</dbReference>
<dbReference type="FunFam" id="3.30.160.60:FF:001049">
    <property type="entry name" value="zinc finger protein 319"/>
    <property type="match status" value="1"/>
</dbReference>
<feature type="domain" description="C2H2-type" evidence="8">
    <location>
        <begin position="61"/>
        <end position="89"/>
    </location>
</feature>
<dbReference type="OMA" id="IANCERH"/>
<dbReference type="GO" id="GO:0008270">
    <property type="term" value="F:zinc ion binding"/>
    <property type="evidence" value="ECO:0007669"/>
    <property type="project" value="UniProtKB-KW"/>
</dbReference>
<feature type="domain" description="C2H2-type" evidence="8">
    <location>
        <begin position="152"/>
        <end position="179"/>
    </location>
</feature>
<dbReference type="PANTHER" id="PTHR24376">
    <property type="entry name" value="ZINC FINGER PROTEIN"/>
    <property type="match status" value="1"/>
</dbReference>
<evidence type="ECO:0000256" key="1">
    <source>
        <dbReference type="ARBA" id="ARBA00004123"/>
    </source>
</evidence>
<sequence>MKSLKCPKCCKTFNFKSDLIKHLVTHDLNAKVKCKICGIILKHPVALSTHMQRLHTNRKWPSCEICNRAFHDSATLRKHTEVVHSTSERPRLPCGFPNCEKTFLDKRCVSRHIKTDHVENPVRFSCILCGKEFKNRGDLGHHILTHTTEKPFKCANCGRSFSEKQNLKRHEKVHLERSTRVMSKCHICTHCQTFLTRNGLQGHIRIVHENRKDYPCTFCDKRFSCSTNLKGHVNRAHPSNTEKVHSCDKCEYKSHSKVNLDYHSRFTRHLITHDPDAKAKCKICGIASKNPAALQSHMWSFHTNQERPTCGICYRVCHNSRTLAKHIENIHSTSERPRLPCGFPGSEKTFLNKGHISRHVNSVHAQNPARFPCTICGKNFKENTNLEGHISTHTTEKPFKCATCGRRFARRSDMNSHQQDLYQISGCETPRGGDTSPDKGFDSFLRQMRVQKSLETQFSQPCETPQKQEST</sequence>
<evidence type="ECO:0000256" key="5">
    <source>
        <dbReference type="ARBA" id="ARBA00022833"/>
    </source>
</evidence>
<dbReference type="GO" id="GO:0000978">
    <property type="term" value="F:RNA polymerase II cis-regulatory region sequence-specific DNA binding"/>
    <property type="evidence" value="ECO:0007669"/>
    <property type="project" value="TreeGrafter"/>
</dbReference>
<accession>A0A226DJ44</accession>
<dbReference type="Gene3D" id="3.30.160.60">
    <property type="entry name" value="Classic Zinc Finger"/>
    <property type="match status" value="8"/>
</dbReference>
<feature type="domain" description="C2H2-type" evidence="8">
    <location>
        <begin position="214"/>
        <end position="242"/>
    </location>
</feature>
<feature type="domain" description="C2H2-type" evidence="8">
    <location>
        <begin position="4"/>
        <end position="26"/>
    </location>
</feature>
<dbReference type="Proteomes" id="UP000198287">
    <property type="component" value="Unassembled WGS sequence"/>
</dbReference>
<organism evidence="9 10">
    <name type="scientific">Folsomia candida</name>
    <name type="common">Springtail</name>
    <dbReference type="NCBI Taxonomy" id="158441"/>
    <lineage>
        <taxon>Eukaryota</taxon>
        <taxon>Metazoa</taxon>
        <taxon>Ecdysozoa</taxon>
        <taxon>Arthropoda</taxon>
        <taxon>Hexapoda</taxon>
        <taxon>Collembola</taxon>
        <taxon>Entomobryomorpha</taxon>
        <taxon>Isotomoidea</taxon>
        <taxon>Isotomidae</taxon>
        <taxon>Proisotominae</taxon>
        <taxon>Folsomia</taxon>
    </lineage>
</organism>
<dbReference type="GO" id="GO:0001228">
    <property type="term" value="F:DNA-binding transcription activator activity, RNA polymerase II-specific"/>
    <property type="evidence" value="ECO:0007669"/>
    <property type="project" value="TreeGrafter"/>
</dbReference>
<comment type="caution">
    <text evidence="9">The sequence shown here is derived from an EMBL/GenBank/DDBJ whole genome shotgun (WGS) entry which is preliminary data.</text>
</comment>
<dbReference type="SUPFAM" id="SSF57667">
    <property type="entry name" value="beta-beta-alpha zinc fingers"/>
    <property type="match status" value="6"/>
</dbReference>
<feature type="domain" description="C2H2-type" evidence="8">
    <location>
        <begin position="371"/>
        <end position="398"/>
    </location>
</feature>
<evidence type="ECO:0000256" key="6">
    <source>
        <dbReference type="ARBA" id="ARBA00023242"/>
    </source>
</evidence>
<dbReference type="OrthoDB" id="9411774at2759"/>
<feature type="domain" description="C2H2-type" evidence="8">
    <location>
        <begin position="399"/>
        <end position="430"/>
    </location>
</feature>
<proteinExistence type="predicted"/>
<keyword evidence="4 7" id="KW-0863">Zinc-finger</keyword>
<reference evidence="9 10" key="1">
    <citation type="submission" date="2015-12" db="EMBL/GenBank/DDBJ databases">
        <title>The genome of Folsomia candida.</title>
        <authorList>
            <person name="Faddeeva A."/>
            <person name="Derks M.F."/>
            <person name="Anvar Y."/>
            <person name="Smit S."/>
            <person name="Van Straalen N."/>
            <person name="Roelofs D."/>
        </authorList>
    </citation>
    <scope>NUCLEOTIDE SEQUENCE [LARGE SCALE GENOMIC DNA]</scope>
    <source>
        <strain evidence="9 10">VU population</strain>
        <tissue evidence="9">Whole body</tissue>
    </source>
</reference>
<dbReference type="Pfam" id="PF00096">
    <property type="entry name" value="zf-C2H2"/>
    <property type="match status" value="5"/>
</dbReference>
<dbReference type="FunFam" id="3.30.160.60:FF:000145">
    <property type="entry name" value="Zinc finger protein 574"/>
    <property type="match status" value="1"/>
</dbReference>
<dbReference type="Pfam" id="PF13894">
    <property type="entry name" value="zf-C2H2_4"/>
    <property type="match status" value="2"/>
</dbReference>
<comment type="subcellular location">
    <subcellularLocation>
        <location evidence="1">Nucleus</location>
    </subcellularLocation>
</comment>
<dbReference type="InterPro" id="IPR013087">
    <property type="entry name" value="Znf_C2H2_type"/>
</dbReference>
<evidence type="ECO:0000313" key="10">
    <source>
        <dbReference type="Proteomes" id="UP000198287"/>
    </source>
</evidence>
<dbReference type="PROSITE" id="PS00028">
    <property type="entry name" value="ZINC_FINGER_C2H2_1"/>
    <property type="match status" value="8"/>
</dbReference>
<evidence type="ECO:0000256" key="3">
    <source>
        <dbReference type="ARBA" id="ARBA00022737"/>
    </source>
</evidence>
<dbReference type="SMART" id="SM00355">
    <property type="entry name" value="ZnF_C2H2"/>
    <property type="match status" value="14"/>
</dbReference>
<gene>
    <name evidence="9" type="ORF">Fcan01_20182</name>
</gene>
<evidence type="ECO:0000259" key="8">
    <source>
        <dbReference type="PROSITE" id="PS50157"/>
    </source>
</evidence>
<protein>
    <submittedName>
        <fullName evidence="9">Zinc finger protein 26</fullName>
    </submittedName>
</protein>
<name>A0A226DJ44_FOLCA</name>
<dbReference type="EMBL" id="LNIX01000018">
    <property type="protein sequence ID" value="OXA45293.1"/>
    <property type="molecule type" value="Genomic_DNA"/>
</dbReference>
<dbReference type="PROSITE" id="PS50157">
    <property type="entry name" value="ZINC_FINGER_C2H2_2"/>
    <property type="match status" value="8"/>
</dbReference>
<dbReference type="AlphaFoldDB" id="A0A226DJ44"/>
<evidence type="ECO:0000313" key="9">
    <source>
        <dbReference type="EMBL" id="OXA45293.1"/>
    </source>
</evidence>
<keyword evidence="2" id="KW-0479">Metal-binding</keyword>
<keyword evidence="5" id="KW-0862">Zinc</keyword>
<dbReference type="InterPro" id="IPR036236">
    <property type="entry name" value="Znf_C2H2_sf"/>
</dbReference>
<evidence type="ECO:0000256" key="2">
    <source>
        <dbReference type="ARBA" id="ARBA00022723"/>
    </source>
</evidence>
<feature type="domain" description="C2H2-type" evidence="8">
    <location>
        <begin position="124"/>
        <end position="151"/>
    </location>
</feature>
<keyword evidence="6" id="KW-0539">Nucleus</keyword>
<keyword evidence="3" id="KW-0677">Repeat</keyword>
<evidence type="ECO:0000256" key="7">
    <source>
        <dbReference type="PROSITE-ProRule" id="PRU00042"/>
    </source>
</evidence>
<dbReference type="PANTHER" id="PTHR24376:SF235">
    <property type="entry name" value="C2H2-TYPE DOMAIN-CONTAINING PROTEIN"/>
    <property type="match status" value="1"/>
</dbReference>
<keyword evidence="10" id="KW-1185">Reference proteome</keyword>
<dbReference type="FunFam" id="3.30.160.60:FF:000358">
    <property type="entry name" value="zinc finger protein 24"/>
    <property type="match status" value="1"/>
</dbReference>
<feature type="domain" description="C2H2-type" evidence="8">
    <location>
        <begin position="32"/>
        <end position="60"/>
    </location>
</feature>